<name>F2LSR0_BURGS</name>
<protein>
    <submittedName>
        <fullName evidence="1">Uncharacterized protein</fullName>
    </submittedName>
</protein>
<evidence type="ECO:0000313" key="1">
    <source>
        <dbReference type="EMBL" id="AEA65856.1"/>
    </source>
</evidence>
<dbReference type="AlphaFoldDB" id="F2LSR0"/>
<keyword evidence="1" id="KW-0614">Plasmid</keyword>
<keyword evidence="2" id="KW-1185">Reference proteome</keyword>
<gene>
    <name evidence="1" type="ordered locus">bgla_4p0630</name>
</gene>
<organism evidence="1 2">
    <name type="scientific">Burkholderia gladioli (strain BSR3)</name>
    <dbReference type="NCBI Taxonomy" id="999541"/>
    <lineage>
        <taxon>Bacteria</taxon>
        <taxon>Pseudomonadati</taxon>
        <taxon>Pseudomonadota</taxon>
        <taxon>Betaproteobacteria</taxon>
        <taxon>Burkholderiales</taxon>
        <taxon>Burkholderiaceae</taxon>
        <taxon>Burkholderia</taxon>
    </lineage>
</organism>
<dbReference type="HOGENOM" id="CLU_1871495_0_0_4"/>
<reference evidence="1 2" key="1">
    <citation type="journal article" date="2011" name="J. Bacteriol.">
        <title>Complete genome sequence of Burkholderia gladioli BSR3.</title>
        <authorList>
            <person name="Seo Y.S."/>
            <person name="Lim J."/>
            <person name="Choi B.S."/>
            <person name="Kim H."/>
            <person name="Goo E."/>
            <person name="Lee B."/>
            <person name="Lim J.S."/>
            <person name="Choi I.Y."/>
            <person name="Moon J.S."/>
            <person name="Kim J."/>
            <person name="Hwang I."/>
        </authorList>
    </citation>
    <scope>NUCLEOTIDE SEQUENCE [LARGE SCALE GENOMIC DNA]</scope>
    <source>
        <strain evidence="2">BSR3</strain>
    </source>
</reference>
<dbReference type="KEGG" id="bgd:bgla_4p0630"/>
<accession>F2LSR0</accession>
<dbReference type="EMBL" id="CP002604">
    <property type="protein sequence ID" value="AEA65856.1"/>
    <property type="molecule type" value="Genomic_DNA"/>
</dbReference>
<dbReference type="Proteomes" id="UP000008316">
    <property type="component" value="Plasmid bgla_4p"/>
</dbReference>
<sequence>MWPFFFLGVFVSDVQERPQILRELADKTVEEAARSIDQALRVANLEPEWVIVANRSTFGSEAVSGVRPWARWPTAGEDRLRISVSIERGASEGWIVRVDSVWLQVEGLTDHWRIQPLVRIKTLTRSHGWAVAAFVSSLLDIA</sequence>
<evidence type="ECO:0000313" key="2">
    <source>
        <dbReference type="Proteomes" id="UP000008316"/>
    </source>
</evidence>
<geneLocation type="plasmid" evidence="1 2">
    <name>bgla_4p</name>
</geneLocation>
<proteinExistence type="predicted"/>